<dbReference type="AlphaFoldDB" id="C6X7G5"/>
<keyword evidence="1" id="KW-1208">Phospholipid metabolism</keyword>
<keyword evidence="1" id="KW-0595">Phospholipid degradation</keyword>
<keyword evidence="1" id="KW-0997">Cell inner membrane</keyword>
<dbReference type="SUPFAM" id="SSF101307">
    <property type="entry name" value="YutG-like"/>
    <property type="match status" value="1"/>
</dbReference>
<dbReference type="PANTHER" id="PTHR36305">
    <property type="entry name" value="PHOSPHATIDYLGLYCEROPHOSPHATASE A"/>
    <property type="match status" value="1"/>
</dbReference>
<dbReference type="HOGENOM" id="CLU_103734_0_1_4"/>
<feature type="transmembrane region" description="Helical" evidence="2">
    <location>
        <begin position="134"/>
        <end position="158"/>
    </location>
</feature>
<keyword evidence="5" id="KW-1185">Reference proteome</keyword>
<reference evidence="4 5" key="2">
    <citation type="journal article" date="2011" name="J. Bacteriol.">
        <title>Genomes of three methylotrophs from a single niche uncover genetic and metabolic divergence of Methylophilaceae.</title>
        <authorList>
            <person name="Lapidus A."/>
            <person name="Clum A."/>
            <person name="Labutti K."/>
            <person name="Kaluzhnaya M.G."/>
            <person name="Lim S."/>
            <person name="Beck D.A."/>
            <person name="Glavina Del Rio T."/>
            <person name="Nolan M."/>
            <person name="Mavromatis K."/>
            <person name="Huntemann M."/>
            <person name="Lucas S."/>
            <person name="Lidstrom M.E."/>
            <person name="Ivanova N."/>
            <person name="Chistoserdova L."/>
        </authorList>
    </citation>
    <scope>NUCLEOTIDE SEQUENCE [LARGE SCALE GENOMIC DNA]</scope>
    <source>
        <strain evidence="4 5">SIP3-4</strain>
    </source>
</reference>
<dbReference type="EC" id="3.1.3.27" evidence="1"/>
<dbReference type="OrthoDB" id="9804091at2"/>
<name>C6X7G5_METGS</name>
<dbReference type="GO" id="GO:0046872">
    <property type="term" value="F:metal ion binding"/>
    <property type="evidence" value="ECO:0007669"/>
    <property type="project" value="UniProtKB-KW"/>
</dbReference>
<proteinExistence type="predicted"/>
<comment type="subcellular location">
    <subcellularLocation>
        <location evidence="1">Cell inner membrane</location>
        <topology evidence="1">Multi-pass membrane protein</topology>
    </subcellularLocation>
</comment>
<dbReference type="CDD" id="cd06971">
    <property type="entry name" value="PgpA"/>
    <property type="match status" value="1"/>
</dbReference>
<protein>
    <recommendedName>
        <fullName evidence="1">Phosphatidylglycerophosphatase A</fullName>
        <ecNumber evidence="1">3.1.3.27</ecNumber>
    </recommendedName>
    <alternativeName>
        <fullName evidence="1">Phosphatidylglycerolphosphate phosphatase A</fullName>
    </alternativeName>
</protein>
<dbReference type="GO" id="GO:0006655">
    <property type="term" value="P:phosphatidylglycerol biosynthetic process"/>
    <property type="evidence" value="ECO:0007669"/>
    <property type="project" value="UniProtKB-UniPathway"/>
</dbReference>
<evidence type="ECO:0000256" key="1">
    <source>
        <dbReference type="PIRNR" id="PIRNR006162"/>
    </source>
</evidence>
<feature type="transmembrane region" description="Helical" evidence="2">
    <location>
        <begin position="32"/>
        <end position="49"/>
    </location>
</feature>
<keyword evidence="1" id="KW-0443">Lipid metabolism</keyword>
<dbReference type="UniPathway" id="UPA00084">
    <property type="reaction ID" value="UER00504"/>
</dbReference>
<dbReference type="GO" id="GO:0005886">
    <property type="term" value="C:plasma membrane"/>
    <property type="evidence" value="ECO:0007669"/>
    <property type="project" value="UniProtKB-SubCell"/>
</dbReference>
<dbReference type="EMBL" id="CP001674">
    <property type="protein sequence ID" value="ACT51430.1"/>
    <property type="molecule type" value="Genomic_DNA"/>
</dbReference>
<dbReference type="GO" id="GO:0008962">
    <property type="term" value="F:phosphatidylglycerophosphatase activity"/>
    <property type="evidence" value="ECO:0007669"/>
    <property type="project" value="UniProtKB-EC"/>
</dbReference>
<dbReference type="Pfam" id="PF04608">
    <property type="entry name" value="PgpA"/>
    <property type="match status" value="1"/>
</dbReference>
<feature type="domain" description="YutG/PgpA" evidence="3">
    <location>
        <begin position="18"/>
        <end position="152"/>
    </location>
</feature>
<feature type="transmembrane region" description="Helical" evidence="2">
    <location>
        <begin position="89"/>
        <end position="113"/>
    </location>
</feature>
<comment type="catalytic activity">
    <reaction evidence="1">
        <text>a 1,2-diacyl-sn-glycero-3-phospho-(1'-sn-glycero-3'-phosphate) + H2O = a 1,2-diacyl-sn-glycero-3-phospho-(1'-sn-glycerol) + phosphate</text>
        <dbReference type="Rhea" id="RHEA:33751"/>
        <dbReference type="ChEBI" id="CHEBI:15377"/>
        <dbReference type="ChEBI" id="CHEBI:43474"/>
        <dbReference type="ChEBI" id="CHEBI:60110"/>
        <dbReference type="ChEBI" id="CHEBI:64716"/>
        <dbReference type="EC" id="3.1.3.27"/>
    </reaction>
</comment>
<evidence type="ECO:0000313" key="5">
    <source>
        <dbReference type="Proteomes" id="UP000002743"/>
    </source>
</evidence>
<reference evidence="5" key="1">
    <citation type="submission" date="2009-07" db="EMBL/GenBank/DDBJ databases">
        <title>Complete sequence of chromosome of Methylovorus sp. SIP3-4.</title>
        <authorList>
            <person name="Lucas S."/>
            <person name="Copeland A."/>
            <person name="Lapidus A."/>
            <person name="Glavina del Rio T."/>
            <person name="Tice H."/>
            <person name="Bruce D."/>
            <person name="Goodwin L."/>
            <person name="Pitluck S."/>
            <person name="Clum A."/>
            <person name="Larimer F."/>
            <person name="Land M."/>
            <person name="Hauser L."/>
            <person name="Kyrpides N."/>
            <person name="Mikhailova N."/>
            <person name="Kayluzhnaya M."/>
            <person name="Chistoserdova L."/>
        </authorList>
    </citation>
    <scope>NUCLEOTIDE SEQUENCE [LARGE SCALE GENOMIC DNA]</scope>
    <source>
        <strain evidence="5">SIP3-4</strain>
    </source>
</reference>
<dbReference type="RefSeq" id="WP_015830754.1">
    <property type="nucleotide sequence ID" value="NC_012969.1"/>
</dbReference>
<dbReference type="InterPro" id="IPR007686">
    <property type="entry name" value="YutG/PgpA"/>
</dbReference>
<organism evidence="4 5">
    <name type="scientific">Methylovorus glucosotrophus (strain SIP3-4)</name>
    <dbReference type="NCBI Taxonomy" id="582744"/>
    <lineage>
        <taxon>Bacteria</taxon>
        <taxon>Pseudomonadati</taxon>
        <taxon>Pseudomonadota</taxon>
        <taxon>Betaproteobacteria</taxon>
        <taxon>Nitrosomonadales</taxon>
        <taxon>Methylophilaceae</taxon>
        <taxon>Methylovorus</taxon>
    </lineage>
</organism>
<evidence type="ECO:0000259" key="3">
    <source>
        <dbReference type="Pfam" id="PF04608"/>
    </source>
</evidence>
<keyword evidence="1" id="KW-0479">Metal-binding</keyword>
<keyword evidence="1" id="KW-0442">Lipid degradation</keyword>
<keyword evidence="1" id="KW-0378">Hydrolase</keyword>
<keyword evidence="1 2" id="KW-0472">Membrane</keyword>
<comment type="cofactor">
    <cofactor evidence="1">
        <name>Mg(2+)</name>
        <dbReference type="ChEBI" id="CHEBI:18420"/>
    </cofactor>
</comment>
<dbReference type="Proteomes" id="UP000002743">
    <property type="component" value="Chromosome"/>
</dbReference>
<sequence>MNYWPDRHFLLRHPAHLLALGFGSGLPRKAPGTWGTLVGFPCFLGLMQLAEPLHYLVLAGMFLLGIYICGIAGKALGASDHGSIVWDEIVAFMLVLEFTPLSWQAWLAAFLLFRLFDIWKPFPINLSDRHIKGGLGVMLDDLLAAGYAIAFLQGGLWIKLNYWS</sequence>
<evidence type="ECO:0000256" key="2">
    <source>
        <dbReference type="SAM" id="Phobius"/>
    </source>
</evidence>
<keyword evidence="2" id="KW-1133">Transmembrane helix</keyword>
<dbReference type="PANTHER" id="PTHR36305:SF1">
    <property type="entry name" value="PHOSPHATIDYLGLYCEROPHOSPHATASE A"/>
    <property type="match status" value="1"/>
</dbReference>
<accession>C6X7G5</accession>
<dbReference type="KEGG" id="mei:Msip34_2188"/>
<keyword evidence="1" id="KW-0460">Magnesium</keyword>
<feature type="transmembrane region" description="Helical" evidence="2">
    <location>
        <begin position="56"/>
        <end position="77"/>
    </location>
</feature>
<keyword evidence="1" id="KW-1003">Cell membrane</keyword>
<dbReference type="STRING" id="582744.Msip34_2188"/>
<comment type="function">
    <text evidence="1">Lipid phosphatase which dephosphorylates phosphatidylglycerophosphate (PGP) to phosphatidylglycerol (PG).</text>
</comment>
<dbReference type="InterPro" id="IPR036681">
    <property type="entry name" value="PgpA-like_sf"/>
</dbReference>
<evidence type="ECO:0000313" key="4">
    <source>
        <dbReference type="EMBL" id="ACT51430.1"/>
    </source>
</evidence>
<dbReference type="GO" id="GO:0009395">
    <property type="term" value="P:phospholipid catabolic process"/>
    <property type="evidence" value="ECO:0007669"/>
    <property type="project" value="UniProtKB-KW"/>
</dbReference>
<dbReference type="InterPro" id="IPR026037">
    <property type="entry name" value="PgpA"/>
</dbReference>
<gene>
    <name evidence="4" type="ordered locus">Msip34_2188</name>
</gene>
<dbReference type="PIRSF" id="PIRSF006162">
    <property type="entry name" value="PgpA"/>
    <property type="match status" value="1"/>
</dbReference>
<dbReference type="eggNOG" id="COG1267">
    <property type="taxonomic scope" value="Bacteria"/>
</dbReference>
<keyword evidence="1 2" id="KW-0812">Transmembrane</keyword>
<comment type="pathway">
    <text evidence="1">Phospholipid metabolism; phosphatidylglycerol biosynthesis; phosphatidylglycerol from CDP-diacylglycerol: step 2/2.</text>
</comment>